<evidence type="ECO:0000313" key="3">
    <source>
        <dbReference type="Proteomes" id="UP001157167"/>
    </source>
</evidence>
<dbReference type="PANTHER" id="PTHR36966:SF1">
    <property type="entry name" value="REP-ASSOCIATED TYROSINE TRANSPOSASE"/>
    <property type="match status" value="1"/>
</dbReference>
<keyword evidence="3" id="KW-1185">Reference proteome</keyword>
<accession>A0ABQ6FG56</accession>
<dbReference type="NCBIfam" id="NF047646">
    <property type="entry name" value="REP_Tyr_transpos"/>
    <property type="match status" value="1"/>
</dbReference>
<dbReference type="SUPFAM" id="SSF143422">
    <property type="entry name" value="Transposase IS200-like"/>
    <property type="match status" value="1"/>
</dbReference>
<dbReference type="SMART" id="SM01321">
    <property type="entry name" value="Y1_Tnp"/>
    <property type="match status" value="1"/>
</dbReference>
<dbReference type="InterPro" id="IPR002686">
    <property type="entry name" value="Transposase_17"/>
</dbReference>
<dbReference type="PANTHER" id="PTHR36966">
    <property type="entry name" value="REP-ASSOCIATED TYROSINE TRANSPOSASE"/>
    <property type="match status" value="1"/>
</dbReference>
<dbReference type="Gene3D" id="3.30.70.1290">
    <property type="entry name" value="Transposase IS200-like"/>
    <property type="match status" value="1"/>
</dbReference>
<dbReference type="EMBL" id="BSPX01000079">
    <property type="protein sequence ID" value="GLT24242.1"/>
    <property type="molecule type" value="Genomic_DNA"/>
</dbReference>
<evidence type="ECO:0000259" key="1">
    <source>
        <dbReference type="SMART" id="SM01321"/>
    </source>
</evidence>
<sequence>MILVLDEAFDVLRNAFRAVRQSRPFEIDAIVAMPGHLHCIWTLPPGDGDFSTRWRLVKTWFSKHSPDALLQGPGAARQARGERGIWLRRYWEHQIRDEADLSQHVDYIHYNPVKHGLVKSAGDWRWSSFARFVQAGVYPADWGREAMGFEGVGRE</sequence>
<comment type="caution">
    <text evidence="2">The sequence shown here is derived from an EMBL/GenBank/DDBJ whole genome shotgun (WGS) entry which is preliminary data.</text>
</comment>
<dbReference type="InterPro" id="IPR036515">
    <property type="entry name" value="Transposase_17_sf"/>
</dbReference>
<evidence type="ECO:0000313" key="2">
    <source>
        <dbReference type="EMBL" id="GLT24242.1"/>
    </source>
</evidence>
<reference evidence="3" key="1">
    <citation type="journal article" date="2019" name="Int. J. Syst. Evol. Microbiol.">
        <title>The Global Catalogue of Microorganisms (GCM) 10K type strain sequencing project: providing services to taxonomists for standard genome sequencing and annotation.</title>
        <authorList>
            <consortium name="The Broad Institute Genomics Platform"/>
            <consortium name="The Broad Institute Genome Sequencing Center for Infectious Disease"/>
            <person name="Wu L."/>
            <person name="Ma J."/>
        </authorList>
    </citation>
    <scope>NUCLEOTIDE SEQUENCE [LARGE SCALE GENOMIC DNA]</scope>
    <source>
        <strain evidence="3">NBRC 102407</strain>
    </source>
</reference>
<protein>
    <submittedName>
        <fullName evidence="2">Transposase</fullName>
    </submittedName>
</protein>
<dbReference type="InterPro" id="IPR052715">
    <property type="entry name" value="RAYT_transposase"/>
</dbReference>
<name>A0ABQ6FG56_9RHOO</name>
<proteinExistence type="predicted"/>
<organism evidence="2 3">
    <name type="scientific">Zoogloea oryzae</name>
    <dbReference type="NCBI Taxonomy" id="310767"/>
    <lineage>
        <taxon>Bacteria</taxon>
        <taxon>Pseudomonadati</taxon>
        <taxon>Pseudomonadota</taxon>
        <taxon>Betaproteobacteria</taxon>
        <taxon>Rhodocyclales</taxon>
        <taxon>Zoogloeaceae</taxon>
        <taxon>Zoogloea</taxon>
    </lineage>
</organism>
<gene>
    <name evidence="2" type="ORF">GCM10007933_37160</name>
</gene>
<dbReference type="Proteomes" id="UP001157167">
    <property type="component" value="Unassembled WGS sequence"/>
</dbReference>
<feature type="domain" description="Transposase IS200-like" evidence="1">
    <location>
        <begin position="4"/>
        <end position="111"/>
    </location>
</feature>